<evidence type="ECO:0000256" key="8">
    <source>
        <dbReference type="ARBA" id="ARBA00022917"/>
    </source>
</evidence>
<dbReference type="InterPro" id="IPR036621">
    <property type="entry name" value="Anticodon-bd_dom_sf"/>
</dbReference>
<evidence type="ECO:0000256" key="3">
    <source>
        <dbReference type="ARBA" id="ARBA00011738"/>
    </source>
</evidence>
<evidence type="ECO:0000256" key="4">
    <source>
        <dbReference type="ARBA" id="ARBA00022490"/>
    </source>
</evidence>
<evidence type="ECO:0000256" key="10">
    <source>
        <dbReference type="ARBA" id="ARBA00047639"/>
    </source>
</evidence>
<comment type="catalytic activity">
    <reaction evidence="10 11">
        <text>tRNA(His) + L-histidine + ATP = L-histidyl-tRNA(His) + AMP + diphosphate + H(+)</text>
        <dbReference type="Rhea" id="RHEA:17313"/>
        <dbReference type="Rhea" id="RHEA-COMP:9665"/>
        <dbReference type="Rhea" id="RHEA-COMP:9689"/>
        <dbReference type="ChEBI" id="CHEBI:15378"/>
        <dbReference type="ChEBI" id="CHEBI:30616"/>
        <dbReference type="ChEBI" id="CHEBI:33019"/>
        <dbReference type="ChEBI" id="CHEBI:57595"/>
        <dbReference type="ChEBI" id="CHEBI:78442"/>
        <dbReference type="ChEBI" id="CHEBI:78527"/>
        <dbReference type="ChEBI" id="CHEBI:456215"/>
        <dbReference type="EC" id="6.1.1.21"/>
    </reaction>
</comment>
<accession>A0A2U3D8Z7</accession>
<reference evidence="14 15" key="1">
    <citation type="submission" date="2016-11" db="EMBL/GenBank/DDBJ databases">
        <title>Comparative genomics of Acidibacillus ferroxidans species.</title>
        <authorList>
            <person name="Oliveira G."/>
            <person name="Nunes G."/>
            <person name="Oliveira R."/>
            <person name="Araujo F."/>
            <person name="Salim A."/>
            <person name="Scholte L."/>
            <person name="Morais D."/>
            <person name="Nancucheo I."/>
            <person name="Johnson D.B."/>
            <person name="Grail B."/>
            <person name="Bittencourt J."/>
            <person name="Valadares R."/>
        </authorList>
    </citation>
    <scope>NUCLEOTIDE SEQUENCE [LARGE SCALE GENOMIC DNA]</scope>
    <source>
        <strain evidence="14 15">Y002</strain>
    </source>
</reference>
<dbReference type="CDD" id="cd00773">
    <property type="entry name" value="HisRS-like_core"/>
    <property type="match status" value="1"/>
</dbReference>
<dbReference type="Gene3D" id="3.30.930.10">
    <property type="entry name" value="Bira Bifunctional Protein, Domain 2"/>
    <property type="match status" value="1"/>
</dbReference>
<dbReference type="InterPro" id="IPR041715">
    <property type="entry name" value="HisRS-like_core"/>
</dbReference>
<gene>
    <name evidence="11" type="primary">hisS</name>
    <name evidence="14" type="ORF">BM613_07140</name>
</gene>
<dbReference type="HAMAP" id="MF_00127">
    <property type="entry name" value="His_tRNA_synth"/>
    <property type="match status" value="1"/>
</dbReference>
<sequence>MSEFAKPRGTADILPEQAAEWRAIEDAARQLFETYHYREIRTPIFEHTEVFQRGVGDTTDIVQKEMYTFLDRGERSLTLRPEGTAGVVRAFVEEKLYGEMNTQKFYYLGPMFRYEKPQAGRYRQFHQYGVEVIGSSDPRVDAEVIGLGDHLLRQMGVKSFSLLLNSVGCPVCRARHREQLLAYLQPVRSELCKDCQSRFDKNPLRILDCKIDRDHPVVASAPKITDALCEDCARQFSQVQTYLDEMGISYEIDKTMVRGLDYYTQTAFEFVEGSIGAVSTILAGGRYNGLIQMLGGPDLPGIGFAGGVERLILARAAHGATQVGQDRVDVFVLALGEIATKPAARLLHELRSVGIKADSDYSGRKVKAQLKVADRLGARYVVLLGEDEVAAGQVAVRNLATREQVTIEQSELVSYLSEQVSLRF</sequence>
<dbReference type="InterPro" id="IPR033656">
    <property type="entry name" value="HisRS_anticodon"/>
</dbReference>
<proteinExistence type="inferred from homology"/>
<keyword evidence="5 11" id="KW-0436">Ligase</keyword>
<dbReference type="NCBIfam" id="TIGR00442">
    <property type="entry name" value="hisS"/>
    <property type="match status" value="1"/>
</dbReference>
<evidence type="ECO:0000256" key="2">
    <source>
        <dbReference type="ARBA" id="ARBA00008226"/>
    </source>
</evidence>
<comment type="subunit">
    <text evidence="3 11">Homodimer.</text>
</comment>
<feature type="binding site" evidence="12">
    <location>
        <position position="131"/>
    </location>
    <ligand>
        <name>L-histidine</name>
        <dbReference type="ChEBI" id="CHEBI:57595"/>
    </ligand>
</feature>
<keyword evidence="9 11" id="KW-0030">Aminoacyl-tRNA synthetase</keyword>
<dbReference type="EMBL" id="MPDK01000009">
    <property type="protein sequence ID" value="PWI57749.1"/>
    <property type="molecule type" value="Genomic_DNA"/>
</dbReference>
<evidence type="ECO:0000256" key="9">
    <source>
        <dbReference type="ARBA" id="ARBA00023146"/>
    </source>
</evidence>
<dbReference type="RefSeq" id="WP_109430495.1">
    <property type="nucleotide sequence ID" value="NZ_MPDK01000009.1"/>
</dbReference>
<dbReference type="Proteomes" id="UP000245380">
    <property type="component" value="Unassembled WGS sequence"/>
</dbReference>
<dbReference type="GO" id="GO:0006427">
    <property type="term" value="P:histidyl-tRNA aminoacylation"/>
    <property type="evidence" value="ECO:0007669"/>
    <property type="project" value="UniProtKB-UniRule"/>
</dbReference>
<evidence type="ECO:0000256" key="1">
    <source>
        <dbReference type="ARBA" id="ARBA00004496"/>
    </source>
</evidence>
<feature type="binding site" evidence="12">
    <location>
        <position position="258"/>
    </location>
    <ligand>
        <name>L-histidine</name>
        <dbReference type="ChEBI" id="CHEBI:57595"/>
    </ligand>
</feature>
<dbReference type="Pfam" id="PF13393">
    <property type="entry name" value="tRNA-synt_His"/>
    <property type="match status" value="1"/>
</dbReference>
<dbReference type="PROSITE" id="PS50862">
    <property type="entry name" value="AA_TRNA_LIGASE_II"/>
    <property type="match status" value="1"/>
</dbReference>
<dbReference type="AlphaFoldDB" id="A0A2U3D8Z7"/>
<evidence type="ECO:0000313" key="15">
    <source>
        <dbReference type="Proteomes" id="UP000245380"/>
    </source>
</evidence>
<dbReference type="GO" id="GO:0005737">
    <property type="term" value="C:cytoplasm"/>
    <property type="evidence" value="ECO:0007669"/>
    <property type="project" value="UniProtKB-SubCell"/>
</dbReference>
<feature type="domain" description="Aminoacyl-transfer RNA synthetases class-II family profile" evidence="13">
    <location>
        <begin position="1"/>
        <end position="342"/>
    </location>
</feature>
<feature type="binding site" evidence="12">
    <location>
        <begin position="262"/>
        <end position="263"/>
    </location>
    <ligand>
        <name>L-histidine</name>
        <dbReference type="ChEBI" id="CHEBI:57595"/>
    </ligand>
</feature>
<keyword evidence="8 11" id="KW-0648">Protein biosynthesis</keyword>
<feature type="binding site" evidence="12">
    <location>
        <position position="113"/>
    </location>
    <ligand>
        <name>L-histidine</name>
        <dbReference type="ChEBI" id="CHEBI:57595"/>
    </ligand>
</feature>
<comment type="subcellular location">
    <subcellularLocation>
        <location evidence="1 11">Cytoplasm</location>
    </subcellularLocation>
</comment>
<dbReference type="Gene3D" id="3.40.50.800">
    <property type="entry name" value="Anticodon-binding domain"/>
    <property type="match status" value="1"/>
</dbReference>
<dbReference type="InterPro" id="IPR006195">
    <property type="entry name" value="aa-tRNA-synth_II"/>
</dbReference>
<feature type="binding site" evidence="12">
    <location>
        <begin position="82"/>
        <end position="84"/>
    </location>
    <ligand>
        <name>L-histidine</name>
        <dbReference type="ChEBI" id="CHEBI:57595"/>
    </ligand>
</feature>
<evidence type="ECO:0000313" key="14">
    <source>
        <dbReference type="EMBL" id="PWI57749.1"/>
    </source>
</evidence>
<comment type="caution">
    <text evidence="14">The sequence shown here is derived from an EMBL/GenBank/DDBJ whole genome shotgun (WGS) entry which is preliminary data.</text>
</comment>
<keyword evidence="15" id="KW-1185">Reference proteome</keyword>
<dbReference type="SUPFAM" id="SSF55681">
    <property type="entry name" value="Class II aaRS and biotin synthetases"/>
    <property type="match status" value="1"/>
</dbReference>
<dbReference type="EC" id="6.1.1.21" evidence="11"/>
<dbReference type="GO" id="GO:0140096">
    <property type="term" value="F:catalytic activity, acting on a protein"/>
    <property type="evidence" value="ECO:0007669"/>
    <property type="project" value="UniProtKB-ARBA"/>
</dbReference>
<dbReference type="PIRSF" id="PIRSF001549">
    <property type="entry name" value="His-tRNA_synth"/>
    <property type="match status" value="1"/>
</dbReference>
<dbReference type="InterPro" id="IPR015807">
    <property type="entry name" value="His-tRNA-ligase"/>
</dbReference>
<dbReference type="Pfam" id="PF03129">
    <property type="entry name" value="HGTP_anticodon"/>
    <property type="match status" value="1"/>
</dbReference>
<dbReference type="GO" id="GO:0016740">
    <property type="term" value="F:transferase activity"/>
    <property type="evidence" value="ECO:0007669"/>
    <property type="project" value="UniProtKB-ARBA"/>
</dbReference>
<evidence type="ECO:0000256" key="5">
    <source>
        <dbReference type="ARBA" id="ARBA00022598"/>
    </source>
</evidence>
<dbReference type="InterPro" id="IPR045864">
    <property type="entry name" value="aa-tRNA-synth_II/BPL/LPL"/>
</dbReference>
<name>A0A2U3D8Z7_SULT2</name>
<comment type="similarity">
    <text evidence="2 11">Belongs to the class-II aminoacyl-tRNA synthetase family.</text>
</comment>
<protein>
    <recommendedName>
        <fullName evidence="11">Histidine--tRNA ligase</fullName>
        <ecNumber evidence="11">6.1.1.21</ecNumber>
    </recommendedName>
    <alternativeName>
        <fullName evidence="11">Histidyl-tRNA synthetase</fullName>
        <shortName evidence="11">HisRS</shortName>
    </alternativeName>
</protein>
<dbReference type="PANTHER" id="PTHR43707:SF1">
    <property type="entry name" value="HISTIDINE--TRNA LIGASE, MITOCHONDRIAL-RELATED"/>
    <property type="match status" value="1"/>
</dbReference>
<evidence type="ECO:0000256" key="12">
    <source>
        <dbReference type="PIRSR" id="PIRSR001549-1"/>
    </source>
</evidence>
<keyword evidence="4 11" id="KW-0963">Cytoplasm</keyword>
<evidence type="ECO:0000256" key="7">
    <source>
        <dbReference type="ARBA" id="ARBA00022840"/>
    </source>
</evidence>
<dbReference type="SUPFAM" id="SSF52954">
    <property type="entry name" value="Class II aaRS ABD-related"/>
    <property type="match status" value="1"/>
</dbReference>
<dbReference type="InterPro" id="IPR004154">
    <property type="entry name" value="Anticodon-bd"/>
</dbReference>
<dbReference type="PANTHER" id="PTHR43707">
    <property type="entry name" value="HISTIDYL-TRNA SYNTHETASE"/>
    <property type="match status" value="1"/>
</dbReference>
<dbReference type="FunFam" id="3.30.930.10:FF:000005">
    <property type="entry name" value="Histidine--tRNA ligase"/>
    <property type="match status" value="1"/>
</dbReference>
<keyword evidence="6 11" id="KW-0547">Nucleotide-binding</keyword>
<organism evidence="14 15">
    <name type="scientific">Sulfoacidibacillus thermotolerans</name>
    <name type="common">Acidibacillus sulfuroxidans</name>
    <dbReference type="NCBI Taxonomy" id="1765684"/>
    <lineage>
        <taxon>Bacteria</taxon>
        <taxon>Bacillati</taxon>
        <taxon>Bacillota</taxon>
        <taxon>Bacilli</taxon>
        <taxon>Bacillales</taxon>
        <taxon>Alicyclobacillaceae</taxon>
        <taxon>Sulfoacidibacillus</taxon>
    </lineage>
</organism>
<dbReference type="OrthoDB" id="9800814at2"/>
<dbReference type="GO" id="GO:0005524">
    <property type="term" value="F:ATP binding"/>
    <property type="evidence" value="ECO:0007669"/>
    <property type="project" value="UniProtKB-UniRule"/>
</dbReference>
<dbReference type="CDD" id="cd00859">
    <property type="entry name" value="HisRS_anticodon"/>
    <property type="match status" value="1"/>
</dbReference>
<keyword evidence="7 11" id="KW-0067">ATP-binding</keyword>
<feature type="binding site" evidence="12">
    <location>
        <position position="127"/>
    </location>
    <ligand>
        <name>L-histidine</name>
        <dbReference type="ChEBI" id="CHEBI:57595"/>
    </ligand>
</feature>
<dbReference type="InterPro" id="IPR004516">
    <property type="entry name" value="HisRS/HisZ"/>
</dbReference>
<evidence type="ECO:0000259" key="13">
    <source>
        <dbReference type="PROSITE" id="PS50862"/>
    </source>
</evidence>
<dbReference type="GO" id="GO:0004821">
    <property type="term" value="F:histidine-tRNA ligase activity"/>
    <property type="evidence" value="ECO:0007669"/>
    <property type="project" value="UniProtKB-UniRule"/>
</dbReference>
<evidence type="ECO:0000256" key="11">
    <source>
        <dbReference type="HAMAP-Rule" id="MF_00127"/>
    </source>
</evidence>
<evidence type="ECO:0000256" key="6">
    <source>
        <dbReference type="ARBA" id="ARBA00022741"/>
    </source>
</evidence>